<proteinExistence type="predicted"/>
<organism evidence="1">
    <name type="scientific">marine sediment metagenome</name>
    <dbReference type="NCBI Taxonomy" id="412755"/>
    <lineage>
        <taxon>unclassified sequences</taxon>
        <taxon>metagenomes</taxon>
        <taxon>ecological metagenomes</taxon>
    </lineage>
</organism>
<gene>
    <name evidence="1" type="ORF">S03H2_72872</name>
</gene>
<dbReference type="EMBL" id="BARU01049558">
    <property type="protein sequence ID" value="GAH94348.1"/>
    <property type="molecule type" value="Genomic_DNA"/>
</dbReference>
<evidence type="ECO:0000313" key="1">
    <source>
        <dbReference type="EMBL" id="GAH94348.1"/>
    </source>
</evidence>
<comment type="caution">
    <text evidence="1">The sequence shown here is derived from an EMBL/GenBank/DDBJ whole genome shotgun (WGS) entry which is preliminary data.</text>
</comment>
<protein>
    <submittedName>
        <fullName evidence="1">Uncharacterized protein</fullName>
    </submittedName>
</protein>
<name>X1LJN3_9ZZZZ</name>
<reference evidence="1" key="1">
    <citation type="journal article" date="2014" name="Front. Microbiol.">
        <title>High frequency of phylogenetically diverse reductive dehalogenase-homologous genes in deep subseafloor sedimentary metagenomes.</title>
        <authorList>
            <person name="Kawai M."/>
            <person name="Futagami T."/>
            <person name="Toyoda A."/>
            <person name="Takaki Y."/>
            <person name="Nishi S."/>
            <person name="Hori S."/>
            <person name="Arai W."/>
            <person name="Tsubouchi T."/>
            <person name="Morono Y."/>
            <person name="Uchiyama I."/>
            <person name="Ito T."/>
            <person name="Fujiyama A."/>
            <person name="Inagaki F."/>
            <person name="Takami H."/>
        </authorList>
    </citation>
    <scope>NUCLEOTIDE SEQUENCE</scope>
    <source>
        <strain evidence="1">Expedition CK06-06</strain>
    </source>
</reference>
<sequence>IRAQYPRGICKSPISVAIVSFALIAPEFSFRCR</sequence>
<feature type="non-terminal residue" evidence="1">
    <location>
        <position position="1"/>
    </location>
</feature>
<accession>X1LJN3</accession>
<dbReference type="AlphaFoldDB" id="X1LJN3"/>